<dbReference type="EMBL" id="UZAN01004118">
    <property type="protein sequence ID" value="VDP30931.1"/>
    <property type="molecule type" value="Genomic_DNA"/>
</dbReference>
<reference evidence="4" key="1">
    <citation type="submission" date="2016-06" db="UniProtKB">
        <authorList>
            <consortium name="WormBaseParasite"/>
        </authorList>
    </citation>
    <scope>IDENTIFICATION</scope>
</reference>
<protein>
    <submittedName>
        <fullName evidence="2 4">Uncharacterized protein</fullName>
    </submittedName>
</protein>
<feature type="compositionally biased region" description="Polar residues" evidence="1">
    <location>
        <begin position="83"/>
        <end position="97"/>
    </location>
</feature>
<keyword evidence="3" id="KW-1185">Reference proteome</keyword>
<dbReference type="Proteomes" id="UP000272942">
    <property type="component" value="Unassembled WGS sequence"/>
</dbReference>
<reference evidence="2 3" key="2">
    <citation type="submission" date="2018-11" db="EMBL/GenBank/DDBJ databases">
        <authorList>
            <consortium name="Pathogen Informatics"/>
        </authorList>
    </citation>
    <scope>NUCLEOTIDE SEQUENCE [LARGE SCALE GENOMIC DNA]</scope>
    <source>
        <strain evidence="2 3">Egypt</strain>
    </source>
</reference>
<feature type="region of interest" description="Disordered" evidence="1">
    <location>
        <begin position="76"/>
        <end position="97"/>
    </location>
</feature>
<name>A0A183A1T5_9TREM</name>
<evidence type="ECO:0000313" key="4">
    <source>
        <dbReference type="WBParaSite" id="ECPE_0000092001-mRNA-1"/>
    </source>
</evidence>
<dbReference type="WBParaSite" id="ECPE_0000092001-mRNA-1">
    <property type="protein sequence ID" value="ECPE_0000092001-mRNA-1"/>
    <property type="gene ID" value="ECPE_0000092001"/>
</dbReference>
<evidence type="ECO:0000313" key="3">
    <source>
        <dbReference type="Proteomes" id="UP000272942"/>
    </source>
</evidence>
<dbReference type="AlphaFoldDB" id="A0A183A1T5"/>
<proteinExistence type="predicted"/>
<organism evidence="4">
    <name type="scientific">Echinostoma caproni</name>
    <dbReference type="NCBI Taxonomy" id="27848"/>
    <lineage>
        <taxon>Eukaryota</taxon>
        <taxon>Metazoa</taxon>
        <taxon>Spiralia</taxon>
        <taxon>Lophotrochozoa</taxon>
        <taxon>Platyhelminthes</taxon>
        <taxon>Trematoda</taxon>
        <taxon>Digenea</taxon>
        <taxon>Plagiorchiida</taxon>
        <taxon>Echinostomata</taxon>
        <taxon>Echinostomatoidea</taxon>
        <taxon>Echinostomatidae</taxon>
        <taxon>Echinostoma</taxon>
    </lineage>
</organism>
<accession>A0A183A1T5</accession>
<evidence type="ECO:0000256" key="1">
    <source>
        <dbReference type="SAM" id="MobiDB-lite"/>
    </source>
</evidence>
<gene>
    <name evidence="2" type="ORF">ECPE_LOCUS916</name>
</gene>
<sequence length="163" mass="18048">MHNRIPTSVSLGSDVIARDSNQLQYVSEACQMLRLLGQGRFPQVWLAKLELSTGTDSSLDISHRLPYSDPLRDSLLLPDASRPNDSNGCSSPPNSRNTQSRLVAVTYFRAAEQRAWANEAVVFRILRSTISRSVSASDIDTCYNLVRPSGEGNVHSECRLVLE</sequence>
<evidence type="ECO:0000313" key="2">
    <source>
        <dbReference type="EMBL" id="VDP30931.1"/>
    </source>
</evidence>